<dbReference type="FunFam" id="3.20.20.70:FF:000040">
    <property type="entry name" value="Lipoyl synthase"/>
    <property type="match status" value="1"/>
</dbReference>
<evidence type="ECO:0000256" key="8">
    <source>
        <dbReference type="ARBA" id="ARBA00047326"/>
    </source>
</evidence>
<feature type="binding site" evidence="9">
    <location>
        <position position="70"/>
    </location>
    <ligand>
        <name>[4Fe-4S] cluster</name>
        <dbReference type="ChEBI" id="CHEBI:49883"/>
        <label>2</label>
        <note>4Fe-4S-S-AdoMet</note>
    </ligand>
</feature>
<evidence type="ECO:0000256" key="2">
    <source>
        <dbReference type="ARBA" id="ARBA00022490"/>
    </source>
</evidence>
<keyword evidence="4 9" id="KW-0949">S-adenosyl-L-methionine</keyword>
<feature type="binding site" evidence="9">
    <location>
        <position position="73"/>
    </location>
    <ligand>
        <name>[4Fe-4S] cluster</name>
        <dbReference type="ChEBI" id="CHEBI:49883"/>
        <label>2</label>
        <note>4Fe-4S-S-AdoMet</note>
    </ligand>
</feature>
<dbReference type="GO" id="GO:0016992">
    <property type="term" value="F:lipoate synthase activity"/>
    <property type="evidence" value="ECO:0007669"/>
    <property type="project" value="UniProtKB-UniRule"/>
</dbReference>
<comment type="similarity">
    <text evidence="9">Belongs to the radical SAM superfamily. Lipoyl synthase family.</text>
</comment>
<dbReference type="InterPro" id="IPR003698">
    <property type="entry name" value="Lipoyl_synth"/>
</dbReference>
<dbReference type="UniPathway" id="UPA00538">
    <property type="reaction ID" value="UER00593"/>
</dbReference>
<evidence type="ECO:0000256" key="9">
    <source>
        <dbReference type="HAMAP-Rule" id="MF_00206"/>
    </source>
</evidence>
<dbReference type="Pfam" id="PF04055">
    <property type="entry name" value="Radical_SAM"/>
    <property type="match status" value="1"/>
</dbReference>
<evidence type="ECO:0000256" key="5">
    <source>
        <dbReference type="ARBA" id="ARBA00022723"/>
    </source>
</evidence>
<feature type="binding site" evidence="9">
    <location>
        <position position="279"/>
    </location>
    <ligand>
        <name>[4Fe-4S] cluster</name>
        <dbReference type="ChEBI" id="CHEBI:49883"/>
        <label>1</label>
    </ligand>
</feature>
<dbReference type="SUPFAM" id="SSF102114">
    <property type="entry name" value="Radical SAM enzymes"/>
    <property type="match status" value="1"/>
</dbReference>
<dbReference type="Gene3D" id="3.20.20.70">
    <property type="entry name" value="Aldolase class I"/>
    <property type="match status" value="1"/>
</dbReference>
<evidence type="ECO:0000313" key="11">
    <source>
        <dbReference type="EMBL" id="OGL47648.1"/>
    </source>
</evidence>
<dbReference type="EC" id="2.8.1.8" evidence="9"/>
<evidence type="ECO:0000256" key="4">
    <source>
        <dbReference type="ARBA" id="ARBA00022691"/>
    </source>
</evidence>
<evidence type="ECO:0000256" key="7">
    <source>
        <dbReference type="ARBA" id="ARBA00023014"/>
    </source>
</evidence>
<dbReference type="SFLD" id="SFLDG01058">
    <property type="entry name" value="lipoyl_synthase_like"/>
    <property type="match status" value="1"/>
</dbReference>
<evidence type="ECO:0000313" key="12">
    <source>
        <dbReference type="Proteomes" id="UP000179266"/>
    </source>
</evidence>
<feature type="binding site" evidence="9">
    <location>
        <position position="66"/>
    </location>
    <ligand>
        <name>[4Fe-4S] cluster</name>
        <dbReference type="ChEBI" id="CHEBI:49883"/>
        <label>2</label>
        <note>4Fe-4S-S-AdoMet</note>
    </ligand>
</feature>
<dbReference type="InterPro" id="IPR007197">
    <property type="entry name" value="rSAM"/>
</dbReference>
<dbReference type="PIRSF" id="PIRSF005963">
    <property type="entry name" value="Lipoyl_synth"/>
    <property type="match status" value="1"/>
</dbReference>
<dbReference type="NCBIfam" id="NF009544">
    <property type="entry name" value="PRK12928.1"/>
    <property type="match status" value="1"/>
</dbReference>
<dbReference type="InterPro" id="IPR006638">
    <property type="entry name" value="Elp3/MiaA/NifB-like_rSAM"/>
</dbReference>
<comment type="cofactor">
    <cofactor evidence="9">
        <name>[4Fe-4S] cluster</name>
        <dbReference type="ChEBI" id="CHEBI:49883"/>
    </cofactor>
    <text evidence="9">Binds 2 [4Fe-4S] clusters per subunit. One cluster is coordinated with 3 cysteines and an exchangeable S-adenosyl-L-methionine.</text>
</comment>
<feature type="binding site" evidence="9">
    <location>
        <position position="40"/>
    </location>
    <ligand>
        <name>[4Fe-4S] cluster</name>
        <dbReference type="ChEBI" id="CHEBI:49883"/>
        <label>1</label>
    </ligand>
</feature>
<gene>
    <name evidence="9" type="primary">lipA</name>
    <name evidence="11" type="ORF">A2161_19905</name>
</gene>
<dbReference type="Proteomes" id="UP000179266">
    <property type="component" value="Unassembled WGS sequence"/>
</dbReference>
<sequence>MKNPQTHNRKPGWLKVRYRNTETSQRVKKLIKHLNLHTVCSSARCPNAGECWSHGTATFMILGNICTRNCHFCGVQTGTPQNCDPDEPEHVAIAVRKLNLRHSVITSVTRDDLPDGGASIFAETVHQIRKLSPETSIEILTPDFEGNENSILKVIQSQPDIFNHNLETVRRLTPYVRPDADYDQSLSVLQFVKQHSTSVVTKSGLMLGLGETCEEVVNTMKDLRSVGCQLLTLGQYLQPTKNHLPVAEYIHPQEFKRFEQIGMELGFSNVFAGPLVRSSYMADRLVEKLRT</sequence>
<dbReference type="NCBIfam" id="NF004019">
    <property type="entry name" value="PRK05481.1"/>
    <property type="match status" value="1"/>
</dbReference>
<dbReference type="SFLD" id="SFLDS00029">
    <property type="entry name" value="Radical_SAM"/>
    <property type="match status" value="1"/>
</dbReference>
<feature type="domain" description="Radical SAM core" evidence="10">
    <location>
        <begin position="52"/>
        <end position="268"/>
    </location>
</feature>
<keyword evidence="7 9" id="KW-0411">Iron-sulfur</keyword>
<keyword evidence="5 9" id="KW-0479">Metal-binding</keyword>
<evidence type="ECO:0000259" key="10">
    <source>
        <dbReference type="PROSITE" id="PS51918"/>
    </source>
</evidence>
<comment type="function">
    <text evidence="9">Catalyzes the radical-mediated insertion of two sulfur atoms into the C-6 and C-8 positions of the octanoyl moiety bound to the lipoyl domains of lipoate-dependent enzymes, thereby converting the octanoylated domains into lipoylated derivatives.</text>
</comment>
<dbReference type="PANTHER" id="PTHR10949">
    <property type="entry name" value="LIPOYL SYNTHASE"/>
    <property type="match status" value="1"/>
</dbReference>
<dbReference type="PANTHER" id="PTHR10949:SF0">
    <property type="entry name" value="LIPOYL SYNTHASE, MITOCHONDRIAL"/>
    <property type="match status" value="1"/>
</dbReference>
<name>A0A1F7S2X9_9BACT</name>
<dbReference type="GO" id="GO:0046872">
    <property type="term" value="F:metal ion binding"/>
    <property type="evidence" value="ECO:0007669"/>
    <property type="project" value="UniProtKB-KW"/>
</dbReference>
<dbReference type="SMART" id="SM00729">
    <property type="entry name" value="Elp3"/>
    <property type="match status" value="1"/>
</dbReference>
<dbReference type="PROSITE" id="PS51918">
    <property type="entry name" value="RADICAL_SAM"/>
    <property type="match status" value="1"/>
</dbReference>
<dbReference type="GO" id="GO:0051539">
    <property type="term" value="F:4 iron, 4 sulfur cluster binding"/>
    <property type="evidence" value="ECO:0007669"/>
    <property type="project" value="UniProtKB-UniRule"/>
</dbReference>
<dbReference type="GO" id="GO:0009249">
    <property type="term" value="P:protein lipoylation"/>
    <property type="evidence" value="ECO:0007669"/>
    <property type="project" value="UniProtKB-UniRule"/>
</dbReference>
<comment type="caution">
    <text evidence="11">The sequence shown here is derived from an EMBL/GenBank/DDBJ whole genome shotgun (WGS) entry which is preliminary data.</text>
</comment>
<keyword evidence="2 9" id="KW-0963">Cytoplasm</keyword>
<dbReference type="HAMAP" id="MF_00206">
    <property type="entry name" value="Lipoyl_synth"/>
    <property type="match status" value="1"/>
</dbReference>
<keyword evidence="1 9" id="KW-0004">4Fe-4S</keyword>
<evidence type="ECO:0000256" key="3">
    <source>
        <dbReference type="ARBA" id="ARBA00022679"/>
    </source>
</evidence>
<organism evidence="11 12">
    <name type="scientific">Candidatus Schekmanbacteria bacterium RBG_13_48_7</name>
    <dbReference type="NCBI Taxonomy" id="1817878"/>
    <lineage>
        <taxon>Bacteria</taxon>
        <taxon>Candidatus Schekmaniibacteriota</taxon>
    </lineage>
</organism>
<evidence type="ECO:0000256" key="6">
    <source>
        <dbReference type="ARBA" id="ARBA00023004"/>
    </source>
</evidence>
<dbReference type="InterPro" id="IPR013785">
    <property type="entry name" value="Aldolase_TIM"/>
</dbReference>
<proteinExistence type="inferred from homology"/>
<comment type="pathway">
    <text evidence="9">Protein modification; protein lipoylation via endogenous pathway; protein N(6)-(lipoyl)lysine from octanoyl-[acyl-carrier-protein]: step 2/2.</text>
</comment>
<protein>
    <recommendedName>
        <fullName evidence="9">Lipoyl synthase</fullName>
        <ecNumber evidence="9">2.8.1.8</ecNumber>
    </recommendedName>
    <alternativeName>
        <fullName evidence="9">Lip-syn</fullName>
        <shortName evidence="9">LS</shortName>
    </alternativeName>
    <alternativeName>
        <fullName evidence="9">Lipoate synthase</fullName>
    </alternativeName>
    <alternativeName>
        <fullName evidence="9">Lipoic acid synthase</fullName>
    </alternativeName>
    <alternativeName>
        <fullName evidence="9">Sulfur insertion protein LipA</fullName>
    </alternativeName>
</protein>
<dbReference type="SFLD" id="SFLDF00271">
    <property type="entry name" value="lipoyl_synthase"/>
    <property type="match status" value="1"/>
</dbReference>
<accession>A0A1F7S2X9</accession>
<keyword evidence="6 9" id="KW-0408">Iron</keyword>
<dbReference type="CDD" id="cd01335">
    <property type="entry name" value="Radical_SAM"/>
    <property type="match status" value="1"/>
</dbReference>
<dbReference type="EMBL" id="MGDD01000064">
    <property type="protein sequence ID" value="OGL47648.1"/>
    <property type="molecule type" value="Genomic_DNA"/>
</dbReference>
<dbReference type="NCBIfam" id="TIGR00510">
    <property type="entry name" value="lipA"/>
    <property type="match status" value="1"/>
</dbReference>
<comment type="catalytic activity">
    <reaction evidence="8 9">
        <text>[[Fe-S] cluster scaffold protein carrying a second [4Fe-4S](2+) cluster] + N(6)-octanoyl-L-lysyl-[protein] + 2 oxidized [2Fe-2S]-[ferredoxin] + 2 S-adenosyl-L-methionine + 4 H(+) = [[Fe-S] cluster scaffold protein] + N(6)-[(R)-dihydrolipoyl]-L-lysyl-[protein] + 4 Fe(3+) + 2 hydrogen sulfide + 2 5'-deoxyadenosine + 2 L-methionine + 2 reduced [2Fe-2S]-[ferredoxin]</text>
        <dbReference type="Rhea" id="RHEA:16585"/>
        <dbReference type="Rhea" id="RHEA-COMP:9928"/>
        <dbReference type="Rhea" id="RHEA-COMP:10000"/>
        <dbReference type="Rhea" id="RHEA-COMP:10001"/>
        <dbReference type="Rhea" id="RHEA-COMP:10475"/>
        <dbReference type="Rhea" id="RHEA-COMP:14568"/>
        <dbReference type="Rhea" id="RHEA-COMP:14569"/>
        <dbReference type="ChEBI" id="CHEBI:15378"/>
        <dbReference type="ChEBI" id="CHEBI:17319"/>
        <dbReference type="ChEBI" id="CHEBI:29034"/>
        <dbReference type="ChEBI" id="CHEBI:29919"/>
        <dbReference type="ChEBI" id="CHEBI:33722"/>
        <dbReference type="ChEBI" id="CHEBI:33737"/>
        <dbReference type="ChEBI" id="CHEBI:33738"/>
        <dbReference type="ChEBI" id="CHEBI:57844"/>
        <dbReference type="ChEBI" id="CHEBI:59789"/>
        <dbReference type="ChEBI" id="CHEBI:78809"/>
        <dbReference type="ChEBI" id="CHEBI:83100"/>
        <dbReference type="EC" id="2.8.1.8"/>
    </reaction>
</comment>
<feature type="binding site" evidence="9">
    <location>
        <position position="51"/>
    </location>
    <ligand>
        <name>[4Fe-4S] cluster</name>
        <dbReference type="ChEBI" id="CHEBI:49883"/>
        <label>1</label>
    </ligand>
</feature>
<comment type="subcellular location">
    <subcellularLocation>
        <location evidence="9">Cytoplasm</location>
    </subcellularLocation>
</comment>
<evidence type="ECO:0000256" key="1">
    <source>
        <dbReference type="ARBA" id="ARBA00022485"/>
    </source>
</evidence>
<dbReference type="GO" id="GO:0005737">
    <property type="term" value="C:cytoplasm"/>
    <property type="evidence" value="ECO:0007669"/>
    <property type="project" value="UniProtKB-SubCell"/>
</dbReference>
<feature type="binding site" evidence="9">
    <location>
        <position position="45"/>
    </location>
    <ligand>
        <name>[4Fe-4S] cluster</name>
        <dbReference type="ChEBI" id="CHEBI:49883"/>
        <label>1</label>
    </ligand>
</feature>
<dbReference type="InterPro" id="IPR058240">
    <property type="entry name" value="rSAM_sf"/>
</dbReference>
<reference evidence="11 12" key="1">
    <citation type="journal article" date="2016" name="Nat. Commun.">
        <title>Thousands of microbial genomes shed light on interconnected biogeochemical processes in an aquifer system.</title>
        <authorList>
            <person name="Anantharaman K."/>
            <person name="Brown C.T."/>
            <person name="Hug L.A."/>
            <person name="Sharon I."/>
            <person name="Castelle C.J."/>
            <person name="Probst A.J."/>
            <person name="Thomas B.C."/>
            <person name="Singh A."/>
            <person name="Wilkins M.J."/>
            <person name="Karaoz U."/>
            <person name="Brodie E.L."/>
            <person name="Williams K.H."/>
            <person name="Hubbard S.S."/>
            <person name="Banfield J.F."/>
        </authorList>
    </citation>
    <scope>NUCLEOTIDE SEQUENCE [LARGE SCALE GENOMIC DNA]</scope>
</reference>
<dbReference type="AlphaFoldDB" id="A0A1F7S2X9"/>
<keyword evidence="3 9" id="KW-0808">Transferase</keyword>